<dbReference type="PANTHER" id="PTHR13789:SF309">
    <property type="entry name" value="PUTATIVE (AFU_ORTHOLOGUE AFUA_6G14510)-RELATED"/>
    <property type="match status" value="1"/>
</dbReference>
<evidence type="ECO:0000256" key="2">
    <source>
        <dbReference type="ARBA" id="ARBA00023033"/>
    </source>
</evidence>
<reference evidence="4" key="1">
    <citation type="submission" date="2019-03" db="EMBL/GenBank/DDBJ databases">
        <title>Afifella sp. nov., isolated from activated sludge.</title>
        <authorList>
            <person name="Li Q."/>
            <person name="Liu Y."/>
        </authorList>
    </citation>
    <scope>NUCLEOTIDE SEQUENCE</scope>
    <source>
        <strain evidence="4">L72</strain>
    </source>
</reference>
<dbReference type="Proteomes" id="UP000773614">
    <property type="component" value="Unassembled WGS sequence"/>
</dbReference>
<dbReference type="InterPro" id="IPR036188">
    <property type="entry name" value="FAD/NAD-bd_sf"/>
</dbReference>
<dbReference type="PRINTS" id="PR00420">
    <property type="entry name" value="RNGMNOXGNASE"/>
</dbReference>
<keyword evidence="2" id="KW-0503">Monooxygenase</keyword>
<dbReference type="SUPFAM" id="SSF54373">
    <property type="entry name" value="FAD-linked reductases, C-terminal domain"/>
    <property type="match status" value="1"/>
</dbReference>
<evidence type="ECO:0000259" key="3">
    <source>
        <dbReference type="Pfam" id="PF01494"/>
    </source>
</evidence>
<sequence length="384" mass="42300">MGHAPRIAIIGAGMGGLVAYSALRQRGIDSHIFEQAPHFLRLGAGIQMSPNAMRVLRSLGLEERVKATAFRPGSWKNRTWDTGAMQFELPLGDAASARYGADYLLMHRGDLHEALVSIVPDEAISLDRRVVGIETRSDGVEITFQDGTRTSADIVVGADGVHSRVRETLLGPEKPDYTGRVAYRATFPVERLSMEIDECTKWWGEDRHIVIYLTTAARDEVYFVTSLPEPDWTLESWSAKGDVDVLRSAFASFHPQVRDVLRACPEVNKWAIVDRKPLPHWQDGRMVILGDAAHPMTPYMAQGAAMAMEDGVMLARCIAETPDDVAGALARFEATRQARAARVQAGSHANTWMRERTDPDWCYGYDVLNAPIASGDRALNAAAG</sequence>
<feature type="domain" description="FAD-binding" evidence="3">
    <location>
        <begin position="7"/>
        <end position="343"/>
    </location>
</feature>
<accession>A0A964T175</accession>
<protein>
    <submittedName>
        <fullName evidence="4">Salicylate 1-monooxygenase</fullName>
    </submittedName>
</protein>
<dbReference type="InterPro" id="IPR050493">
    <property type="entry name" value="FAD-dep_Monooxygenase_BioMet"/>
</dbReference>
<keyword evidence="5" id="KW-1185">Reference proteome</keyword>
<dbReference type="GO" id="GO:0004497">
    <property type="term" value="F:monooxygenase activity"/>
    <property type="evidence" value="ECO:0007669"/>
    <property type="project" value="UniProtKB-KW"/>
</dbReference>
<comment type="caution">
    <text evidence="4">The sequence shown here is derived from an EMBL/GenBank/DDBJ whole genome shotgun (WGS) entry which is preliminary data.</text>
</comment>
<proteinExistence type="predicted"/>
<evidence type="ECO:0000313" key="5">
    <source>
        <dbReference type="Proteomes" id="UP000773614"/>
    </source>
</evidence>
<keyword evidence="1" id="KW-0560">Oxidoreductase</keyword>
<dbReference type="GO" id="GO:0071949">
    <property type="term" value="F:FAD binding"/>
    <property type="evidence" value="ECO:0007669"/>
    <property type="project" value="InterPro"/>
</dbReference>
<evidence type="ECO:0000313" key="4">
    <source>
        <dbReference type="EMBL" id="MYZ46359.1"/>
    </source>
</evidence>
<dbReference type="SUPFAM" id="SSF51905">
    <property type="entry name" value="FAD/NAD(P)-binding domain"/>
    <property type="match status" value="1"/>
</dbReference>
<organism evidence="4 5">
    <name type="scientific">Propylenella binzhouense</name>
    <dbReference type="NCBI Taxonomy" id="2555902"/>
    <lineage>
        <taxon>Bacteria</taxon>
        <taxon>Pseudomonadati</taxon>
        <taxon>Pseudomonadota</taxon>
        <taxon>Alphaproteobacteria</taxon>
        <taxon>Hyphomicrobiales</taxon>
        <taxon>Propylenellaceae</taxon>
        <taxon>Propylenella</taxon>
    </lineage>
</organism>
<dbReference type="AlphaFoldDB" id="A0A964T175"/>
<dbReference type="EMBL" id="SPKJ01000002">
    <property type="protein sequence ID" value="MYZ46359.1"/>
    <property type="molecule type" value="Genomic_DNA"/>
</dbReference>
<gene>
    <name evidence="4" type="ORF">E4O86_01300</name>
</gene>
<name>A0A964T175_9HYPH</name>
<dbReference type="InterPro" id="IPR002938">
    <property type="entry name" value="FAD-bd"/>
</dbReference>
<dbReference type="PANTHER" id="PTHR13789">
    <property type="entry name" value="MONOOXYGENASE"/>
    <property type="match status" value="1"/>
</dbReference>
<dbReference type="Gene3D" id="3.50.50.60">
    <property type="entry name" value="FAD/NAD(P)-binding domain"/>
    <property type="match status" value="1"/>
</dbReference>
<evidence type="ECO:0000256" key="1">
    <source>
        <dbReference type="ARBA" id="ARBA00023002"/>
    </source>
</evidence>
<dbReference type="RefSeq" id="WP_161138698.1">
    <property type="nucleotide sequence ID" value="NZ_SPKJ01000002.1"/>
</dbReference>
<dbReference type="Pfam" id="PF01494">
    <property type="entry name" value="FAD_binding_3"/>
    <property type="match status" value="1"/>
</dbReference>
<dbReference type="OrthoDB" id="4230779at2"/>